<evidence type="ECO:0000256" key="2">
    <source>
        <dbReference type="ARBA" id="ARBA00022833"/>
    </source>
</evidence>
<dbReference type="Pfam" id="PF11951">
    <property type="entry name" value="Fungal_trans_2"/>
    <property type="match status" value="1"/>
</dbReference>
<dbReference type="Proteomes" id="UP001283341">
    <property type="component" value="Unassembled WGS sequence"/>
</dbReference>
<proteinExistence type="predicted"/>
<evidence type="ECO:0000313" key="10">
    <source>
        <dbReference type="Proteomes" id="UP001283341"/>
    </source>
</evidence>
<dbReference type="InterPro" id="IPR021858">
    <property type="entry name" value="Fun_TF"/>
</dbReference>
<keyword evidence="5" id="KW-0804">Transcription</keyword>
<keyword evidence="10" id="KW-1185">Reference proteome</keyword>
<gene>
    <name evidence="9" type="ORF">B0H66DRAFT_630507</name>
</gene>
<dbReference type="Gene3D" id="4.10.240.10">
    <property type="entry name" value="Zn(2)-C6 fungal-type DNA-binding domain"/>
    <property type="match status" value="1"/>
</dbReference>
<protein>
    <submittedName>
        <fullName evidence="9">Fungal-specific transcription factor domain-containing protein</fullName>
    </submittedName>
</protein>
<keyword evidence="6" id="KW-0539">Nucleus</keyword>
<dbReference type="EMBL" id="JAUEDM010000007">
    <property type="protein sequence ID" value="KAK3314116.1"/>
    <property type="molecule type" value="Genomic_DNA"/>
</dbReference>
<feature type="region of interest" description="Disordered" evidence="7">
    <location>
        <begin position="54"/>
        <end position="176"/>
    </location>
</feature>
<sequence>MNKRSRRGCSGCLQHHRKCDEAQPKCGRCSRLGVECDYRRALRWFNGTRLARTPRRGRDVSSGTDRRPGPSHIAASTGPQAAEAAAEGQLPQSPEQQTHSILSPDSNQQHPEQEPTPADSDTVATDTLEAPSSELLESRDEEGDVGEDDDIEEVSNRSTDSNSVYESPPSPDMGLIPHKALLYQHDNNEDLDDPSSLSFSSQDVSTSWSIHGPFDSDLRSMIFQDGGRYIAYVYFVRSVSLILPGFSGIRNGYRQLAASALSCPMLLDTVVSIATVYMQLRGIVPASLALQRQSQALASLRRNVNALSTPFTTTPSPDDAETICLKRDVLATILLQITVEIANGTNAIQIHIAHALDLFRELGYDRGRPMSPIGQILLQRMTYIDVLSSIFWHRRPLLPVSFWFYHQHEQNNALTYKPDEGIPTFHETTGCPLWVIAFLARISHLIADADEHILPNDVIISLAYQLDGDFTMAARTYYSTTKPPPDHPQEGYLETVGQCYYWSAIILLQIRVFRDPQTSHRVQFCLQQLLDLIQSLPIGCGPDSQLSLPLYAAALAAIRPVDRAAIKTKSVDLSDHYPMKTRTALTATFASIWADMDEKLFGPGRQGQYRVGDGGRQEGEERMQVGRVRDLMKEGCLFIC</sequence>
<dbReference type="GO" id="GO:0008270">
    <property type="term" value="F:zinc ion binding"/>
    <property type="evidence" value="ECO:0007669"/>
    <property type="project" value="InterPro"/>
</dbReference>
<evidence type="ECO:0000256" key="3">
    <source>
        <dbReference type="ARBA" id="ARBA00023015"/>
    </source>
</evidence>
<dbReference type="Pfam" id="PF00172">
    <property type="entry name" value="Zn_clus"/>
    <property type="match status" value="1"/>
</dbReference>
<feature type="compositionally biased region" description="Polar residues" evidence="7">
    <location>
        <begin position="156"/>
        <end position="165"/>
    </location>
</feature>
<feature type="compositionally biased region" description="Basic and acidic residues" evidence="7">
    <location>
        <begin position="56"/>
        <end position="68"/>
    </location>
</feature>
<evidence type="ECO:0000259" key="8">
    <source>
        <dbReference type="PROSITE" id="PS50048"/>
    </source>
</evidence>
<evidence type="ECO:0000256" key="1">
    <source>
        <dbReference type="ARBA" id="ARBA00004123"/>
    </source>
</evidence>
<dbReference type="PANTHER" id="PTHR37534">
    <property type="entry name" value="TRANSCRIPTIONAL ACTIVATOR PROTEIN UGA3"/>
    <property type="match status" value="1"/>
</dbReference>
<evidence type="ECO:0000256" key="4">
    <source>
        <dbReference type="ARBA" id="ARBA00023125"/>
    </source>
</evidence>
<organism evidence="9 10">
    <name type="scientific">Apodospora peruviana</name>
    <dbReference type="NCBI Taxonomy" id="516989"/>
    <lineage>
        <taxon>Eukaryota</taxon>
        <taxon>Fungi</taxon>
        <taxon>Dikarya</taxon>
        <taxon>Ascomycota</taxon>
        <taxon>Pezizomycotina</taxon>
        <taxon>Sordariomycetes</taxon>
        <taxon>Sordariomycetidae</taxon>
        <taxon>Sordariales</taxon>
        <taxon>Lasiosphaeriaceae</taxon>
        <taxon>Apodospora</taxon>
    </lineage>
</organism>
<dbReference type="GO" id="GO:0003677">
    <property type="term" value="F:DNA binding"/>
    <property type="evidence" value="ECO:0007669"/>
    <property type="project" value="UniProtKB-KW"/>
</dbReference>
<dbReference type="GO" id="GO:0000981">
    <property type="term" value="F:DNA-binding transcription factor activity, RNA polymerase II-specific"/>
    <property type="evidence" value="ECO:0007669"/>
    <property type="project" value="InterPro"/>
</dbReference>
<reference evidence="9" key="2">
    <citation type="submission" date="2023-06" db="EMBL/GenBank/DDBJ databases">
        <authorList>
            <consortium name="Lawrence Berkeley National Laboratory"/>
            <person name="Haridas S."/>
            <person name="Hensen N."/>
            <person name="Bonometti L."/>
            <person name="Westerberg I."/>
            <person name="Brannstrom I.O."/>
            <person name="Guillou S."/>
            <person name="Cros-Aarteil S."/>
            <person name="Calhoun S."/>
            <person name="Kuo A."/>
            <person name="Mondo S."/>
            <person name="Pangilinan J."/>
            <person name="Riley R."/>
            <person name="Labutti K."/>
            <person name="Andreopoulos B."/>
            <person name="Lipzen A."/>
            <person name="Chen C."/>
            <person name="Yanf M."/>
            <person name="Daum C."/>
            <person name="Ng V."/>
            <person name="Clum A."/>
            <person name="Steindorff A."/>
            <person name="Ohm R."/>
            <person name="Martin F."/>
            <person name="Silar P."/>
            <person name="Natvig D."/>
            <person name="Lalanne C."/>
            <person name="Gautier V."/>
            <person name="Ament-Velasquez S.L."/>
            <person name="Kruys A."/>
            <person name="Hutchinson M.I."/>
            <person name="Powell A.J."/>
            <person name="Barry K."/>
            <person name="Miller A.N."/>
            <person name="Grigoriev I.V."/>
            <person name="Debuchy R."/>
            <person name="Gladieux P."/>
            <person name="Thoren M.H."/>
            <person name="Johannesson H."/>
        </authorList>
    </citation>
    <scope>NUCLEOTIDE SEQUENCE</scope>
    <source>
        <strain evidence="9">CBS 118394</strain>
    </source>
</reference>
<keyword evidence="4" id="KW-0238">DNA-binding</keyword>
<keyword evidence="2" id="KW-0862">Zinc</keyword>
<evidence type="ECO:0000256" key="7">
    <source>
        <dbReference type="SAM" id="MobiDB-lite"/>
    </source>
</evidence>
<feature type="domain" description="Zn(2)-C6 fungal-type" evidence="8">
    <location>
        <begin position="8"/>
        <end position="38"/>
    </location>
</feature>
<evidence type="ECO:0000313" key="9">
    <source>
        <dbReference type="EMBL" id="KAK3314116.1"/>
    </source>
</evidence>
<dbReference type="GO" id="GO:0005634">
    <property type="term" value="C:nucleus"/>
    <property type="evidence" value="ECO:0007669"/>
    <property type="project" value="UniProtKB-SubCell"/>
</dbReference>
<evidence type="ECO:0000256" key="6">
    <source>
        <dbReference type="ARBA" id="ARBA00023242"/>
    </source>
</evidence>
<reference evidence="9" key="1">
    <citation type="journal article" date="2023" name="Mol. Phylogenet. Evol.">
        <title>Genome-scale phylogeny and comparative genomics of the fungal order Sordariales.</title>
        <authorList>
            <person name="Hensen N."/>
            <person name="Bonometti L."/>
            <person name="Westerberg I."/>
            <person name="Brannstrom I.O."/>
            <person name="Guillou S."/>
            <person name="Cros-Aarteil S."/>
            <person name="Calhoun S."/>
            <person name="Haridas S."/>
            <person name="Kuo A."/>
            <person name="Mondo S."/>
            <person name="Pangilinan J."/>
            <person name="Riley R."/>
            <person name="LaButti K."/>
            <person name="Andreopoulos B."/>
            <person name="Lipzen A."/>
            <person name="Chen C."/>
            <person name="Yan M."/>
            <person name="Daum C."/>
            <person name="Ng V."/>
            <person name="Clum A."/>
            <person name="Steindorff A."/>
            <person name="Ohm R.A."/>
            <person name="Martin F."/>
            <person name="Silar P."/>
            <person name="Natvig D.O."/>
            <person name="Lalanne C."/>
            <person name="Gautier V."/>
            <person name="Ament-Velasquez S.L."/>
            <person name="Kruys A."/>
            <person name="Hutchinson M.I."/>
            <person name="Powell A.J."/>
            <person name="Barry K."/>
            <person name="Miller A.N."/>
            <person name="Grigoriev I.V."/>
            <person name="Debuchy R."/>
            <person name="Gladieux P."/>
            <person name="Hiltunen Thoren M."/>
            <person name="Johannesson H."/>
        </authorList>
    </citation>
    <scope>NUCLEOTIDE SEQUENCE</scope>
    <source>
        <strain evidence="9">CBS 118394</strain>
    </source>
</reference>
<dbReference type="PROSITE" id="PS50048">
    <property type="entry name" value="ZN2_CY6_FUNGAL_2"/>
    <property type="match status" value="1"/>
</dbReference>
<feature type="compositionally biased region" description="Acidic residues" evidence="7">
    <location>
        <begin position="139"/>
        <end position="153"/>
    </location>
</feature>
<dbReference type="PANTHER" id="PTHR37534:SF46">
    <property type="entry name" value="ZN(II)2CYS6 TRANSCRIPTION FACTOR (EUROFUNG)"/>
    <property type="match status" value="1"/>
</dbReference>
<keyword evidence="3" id="KW-0805">Transcription regulation</keyword>
<name>A0AAE0LZY2_9PEZI</name>
<dbReference type="InterPro" id="IPR001138">
    <property type="entry name" value="Zn2Cys6_DnaBD"/>
</dbReference>
<dbReference type="AlphaFoldDB" id="A0AAE0LZY2"/>
<comment type="caution">
    <text evidence="9">The sequence shown here is derived from an EMBL/GenBank/DDBJ whole genome shotgun (WGS) entry which is preliminary data.</text>
</comment>
<evidence type="ECO:0000256" key="5">
    <source>
        <dbReference type="ARBA" id="ARBA00023163"/>
    </source>
</evidence>
<dbReference type="InterPro" id="IPR036864">
    <property type="entry name" value="Zn2-C6_fun-type_DNA-bd_sf"/>
</dbReference>
<dbReference type="SMART" id="SM00066">
    <property type="entry name" value="GAL4"/>
    <property type="match status" value="1"/>
</dbReference>
<comment type="subcellular location">
    <subcellularLocation>
        <location evidence="1">Nucleus</location>
    </subcellularLocation>
</comment>
<dbReference type="CDD" id="cd00067">
    <property type="entry name" value="GAL4"/>
    <property type="match status" value="1"/>
</dbReference>
<feature type="compositionally biased region" description="Polar residues" evidence="7">
    <location>
        <begin position="90"/>
        <end position="110"/>
    </location>
</feature>
<accession>A0AAE0LZY2</accession>
<dbReference type="SUPFAM" id="SSF57701">
    <property type="entry name" value="Zn2/Cys6 DNA-binding domain"/>
    <property type="match status" value="1"/>
</dbReference>